<dbReference type="RefSeq" id="WP_025067811.1">
    <property type="nucleotide sequence ID" value="NZ_JAQCZE010000012.1"/>
</dbReference>
<keyword evidence="4" id="KW-0804">Transcription</keyword>
<gene>
    <name evidence="6" type="primary">sigM_1</name>
    <name evidence="6" type="ORF">NCTC13067_01176</name>
</gene>
<dbReference type="GO" id="GO:0003677">
    <property type="term" value="F:DNA binding"/>
    <property type="evidence" value="ECO:0007669"/>
    <property type="project" value="InterPro"/>
</dbReference>
<evidence type="ECO:0000256" key="2">
    <source>
        <dbReference type="ARBA" id="ARBA00023015"/>
    </source>
</evidence>
<keyword evidence="3" id="KW-0731">Sigma factor</keyword>
<protein>
    <submittedName>
        <fullName evidence="6">RNA polymerase sigma factor sigM</fullName>
    </submittedName>
</protein>
<keyword evidence="2" id="KW-0805">Transcription regulation</keyword>
<dbReference type="GO" id="GO:0006352">
    <property type="term" value="P:DNA-templated transcription initiation"/>
    <property type="evidence" value="ECO:0007669"/>
    <property type="project" value="InterPro"/>
</dbReference>
<name>A0A379E456_9BACT</name>
<organism evidence="6 7">
    <name type="scientific">Prevotella denticola</name>
    <dbReference type="NCBI Taxonomy" id="28129"/>
    <lineage>
        <taxon>Bacteria</taxon>
        <taxon>Pseudomonadati</taxon>
        <taxon>Bacteroidota</taxon>
        <taxon>Bacteroidia</taxon>
        <taxon>Bacteroidales</taxon>
        <taxon>Prevotellaceae</taxon>
        <taxon>Prevotella</taxon>
    </lineage>
</organism>
<evidence type="ECO:0000256" key="1">
    <source>
        <dbReference type="ARBA" id="ARBA00010641"/>
    </source>
</evidence>
<dbReference type="PANTHER" id="PTHR43133">
    <property type="entry name" value="RNA POLYMERASE ECF-TYPE SIGMA FACTO"/>
    <property type="match status" value="1"/>
</dbReference>
<dbReference type="InterPro" id="IPR036388">
    <property type="entry name" value="WH-like_DNA-bd_sf"/>
</dbReference>
<dbReference type="InterPro" id="IPR013325">
    <property type="entry name" value="RNA_pol_sigma_r2"/>
</dbReference>
<sequence length="213" mass="25221">MEQQIMTNQERHKRLNAYWQIFQNSETEEDSKDIFSSIYSLCVNDLLAYGQSLGFDMNLCEDAIHDVFCTLYLKRKELTEVCSLPSYLFRAFRNNMLNVWRKHSKLSETDINRLPFTTEVTVLDTIIDEEEKSDIKEIVEDLLNTLTDRQREAIYLRYMQNLSYEEIAELLDISPGSVRKLVYRAIMCLREESRKLGNPLTLLFLFQIFMNRA</sequence>
<dbReference type="SUPFAM" id="SSF88946">
    <property type="entry name" value="Sigma2 domain of RNA polymerase sigma factors"/>
    <property type="match status" value="1"/>
</dbReference>
<evidence type="ECO:0000313" key="6">
    <source>
        <dbReference type="EMBL" id="SUB87508.1"/>
    </source>
</evidence>
<dbReference type="Gene3D" id="1.10.10.10">
    <property type="entry name" value="Winged helix-like DNA-binding domain superfamily/Winged helix DNA-binding domain"/>
    <property type="match status" value="1"/>
</dbReference>
<dbReference type="InterPro" id="IPR039425">
    <property type="entry name" value="RNA_pol_sigma-70-like"/>
</dbReference>
<dbReference type="GO" id="GO:0016987">
    <property type="term" value="F:sigma factor activity"/>
    <property type="evidence" value="ECO:0007669"/>
    <property type="project" value="UniProtKB-KW"/>
</dbReference>
<proteinExistence type="inferred from homology"/>
<dbReference type="Gene3D" id="1.10.1740.10">
    <property type="match status" value="1"/>
</dbReference>
<evidence type="ECO:0000256" key="4">
    <source>
        <dbReference type="ARBA" id="ARBA00023163"/>
    </source>
</evidence>
<dbReference type="InterPro" id="IPR013324">
    <property type="entry name" value="RNA_pol_sigma_r3/r4-like"/>
</dbReference>
<feature type="domain" description="RNA polymerase sigma factor 70 region 4 type 2" evidence="5">
    <location>
        <begin position="137"/>
        <end position="188"/>
    </location>
</feature>
<dbReference type="CDD" id="cd06171">
    <property type="entry name" value="Sigma70_r4"/>
    <property type="match status" value="1"/>
</dbReference>
<evidence type="ECO:0000256" key="3">
    <source>
        <dbReference type="ARBA" id="ARBA00023082"/>
    </source>
</evidence>
<dbReference type="EMBL" id="UGTM01000001">
    <property type="protein sequence ID" value="SUB87508.1"/>
    <property type="molecule type" value="Genomic_DNA"/>
</dbReference>
<dbReference type="InterPro" id="IPR014284">
    <property type="entry name" value="RNA_pol_sigma-70_dom"/>
</dbReference>
<dbReference type="AlphaFoldDB" id="A0A379E456"/>
<dbReference type="PANTHER" id="PTHR43133:SF46">
    <property type="entry name" value="RNA POLYMERASE SIGMA-70 FACTOR ECF SUBFAMILY"/>
    <property type="match status" value="1"/>
</dbReference>
<dbReference type="NCBIfam" id="TIGR02937">
    <property type="entry name" value="sigma70-ECF"/>
    <property type="match status" value="1"/>
</dbReference>
<dbReference type="InterPro" id="IPR013249">
    <property type="entry name" value="RNA_pol_sigma70_r4_t2"/>
</dbReference>
<evidence type="ECO:0000313" key="7">
    <source>
        <dbReference type="Proteomes" id="UP000255469"/>
    </source>
</evidence>
<dbReference type="Pfam" id="PF08281">
    <property type="entry name" value="Sigma70_r4_2"/>
    <property type="match status" value="1"/>
</dbReference>
<evidence type="ECO:0000259" key="5">
    <source>
        <dbReference type="Pfam" id="PF08281"/>
    </source>
</evidence>
<reference evidence="6 7" key="1">
    <citation type="submission" date="2018-06" db="EMBL/GenBank/DDBJ databases">
        <authorList>
            <consortium name="Pathogen Informatics"/>
            <person name="Doyle S."/>
        </authorList>
    </citation>
    <scope>NUCLEOTIDE SEQUENCE [LARGE SCALE GENOMIC DNA]</scope>
    <source>
        <strain evidence="6 7">NCTC13067</strain>
    </source>
</reference>
<comment type="similarity">
    <text evidence="1">Belongs to the sigma-70 factor family. ECF subfamily.</text>
</comment>
<dbReference type="SUPFAM" id="SSF88659">
    <property type="entry name" value="Sigma3 and sigma4 domains of RNA polymerase sigma factors"/>
    <property type="match status" value="1"/>
</dbReference>
<dbReference type="Proteomes" id="UP000255469">
    <property type="component" value="Unassembled WGS sequence"/>
</dbReference>
<accession>A0A379E456</accession>